<dbReference type="GO" id="GO:0008270">
    <property type="term" value="F:zinc ion binding"/>
    <property type="evidence" value="ECO:0007669"/>
    <property type="project" value="UniProtKB-KW"/>
</dbReference>
<evidence type="ECO:0000256" key="4">
    <source>
        <dbReference type="SAM" id="Phobius"/>
    </source>
</evidence>
<keyword evidence="4" id="KW-1133">Transmembrane helix</keyword>
<organism evidence="6 7">
    <name type="scientific">Hyaloscypha variabilis (strain UAMH 11265 / GT02V1 / F)</name>
    <name type="common">Meliniomyces variabilis</name>
    <dbReference type="NCBI Taxonomy" id="1149755"/>
    <lineage>
        <taxon>Eukaryota</taxon>
        <taxon>Fungi</taxon>
        <taxon>Dikarya</taxon>
        <taxon>Ascomycota</taxon>
        <taxon>Pezizomycotina</taxon>
        <taxon>Leotiomycetes</taxon>
        <taxon>Helotiales</taxon>
        <taxon>Hyaloscyphaceae</taxon>
        <taxon>Hyaloscypha</taxon>
        <taxon>Hyaloscypha variabilis</taxon>
    </lineage>
</organism>
<dbReference type="PROSITE" id="PS50157">
    <property type="entry name" value="ZINC_FINGER_C2H2_2"/>
    <property type="match status" value="1"/>
</dbReference>
<gene>
    <name evidence="6" type="ORF">L207DRAFT_511569</name>
</gene>
<dbReference type="Proteomes" id="UP000235786">
    <property type="component" value="Unassembled WGS sequence"/>
</dbReference>
<dbReference type="SUPFAM" id="SSF57667">
    <property type="entry name" value="beta-beta-alpha zinc fingers"/>
    <property type="match status" value="1"/>
</dbReference>
<reference evidence="6 7" key="1">
    <citation type="submission" date="2016-04" db="EMBL/GenBank/DDBJ databases">
        <title>A degradative enzymes factory behind the ericoid mycorrhizal symbiosis.</title>
        <authorList>
            <consortium name="DOE Joint Genome Institute"/>
            <person name="Martino E."/>
            <person name="Morin E."/>
            <person name="Grelet G."/>
            <person name="Kuo A."/>
            <person name="Kohler A."/>
            <person name="Daghino S."/>
            <person name="Barry K."/>
            <person name="Choi C."/>
            <person name="Cichocki N."/>
            <person name="Clum A."/>
            <person name="Copeland A."/>
            <person name="Hainaut M."/>
            <person name="Haridas S."/>
            <person name="Labutti K."/>
            <person name="Lindquist E."/>
            <person name="Lipzen A."/>
            <person name="Khouja H.-R."/>
            <person name="Murat C."/>
            <person name="Ohm R."/>
            <person name="Olson A."/>
            <person name="Spatafora J."/>
            <person name="Veneault-Fourrey C."/>
            <person name="Henrissat B."/>
            <person name="Grigoriev I."/>
            <person name="Martin F."/>
            <person name="Perotto S."/>
        </authorList>
    </citation>
    <scope>NUCLEOTIDE SEQUENCE [LARGE SCALE GENOMIC DNA]</scope>
    <source>
        <strain evidence="6 7">F</strain>
    </source>
</reference>
<feature type="transmembrane region" description="Helical" evidence="4">
    <location>
        <begin position="130"/>
        <end position="152"/>
    </location>
</feature>
<proteinExistence type="predicted"/>
<dbReference type="EMBL" id="KZ613944">
    <property type="protein sequence ID" value="PMD41782.1"/>
    <property type="molecule type" value="Genomic_DNA"/>
</dbReference>
<keyword evidence="2" id="KW-0175">Coiled coil</keyword>
<sequence length="398" mass="47738">MGDLARLILDGGRKWERKKREQERRRRESKQERRRKVWEQVRSRREQERSIFKQQWWSERLWMLEQLGMLEQQRWWLEAKRWEEERWEEERWGEERREEERREEERREERRRMWEEDKEMREEEKRAGRLFLLMILQWISFLKRQTCFIVSFSKRVPWAKKRMKSVSASMPWTIAPALLVLWSVVWMFYDLFIGYPVPRDETIDWHELELSTTAATPNGPRQQMINLAATPSAHLGPVFPGPERPLNEISIDPGLLNRDTQFTEIRSRKKAPGATMEADDLTAGKFSGLNHPMPLPVHQNHENTLAPPSEVSTNAGAGQDGSGNNRHNKPTKKWICCDKEWSEKDYKRHRRSRLHDDVTPYRCTVAGCDKKFSREDNWRRHVTGHERRRGGFILEEGG</sequence>
<feature type="region of interest" description="Disordered" evidence="3">
    <location>
        <begin position="16"/>
        <end position="39"/>
    </location>
</feature>
<feature type="transmembrane region" description="Helical" evidence="4">
    <location>
        <begin position="172"/>
        <end position="189"/>
    </location>
</feature>
<keyword evidence="4" id="KW-0472">Membrane</keyword>
<keyword evidence="7" id="KW-1185">Reference proteome</keyword>
<accession>A0A2J6RTD7</accession>
<evidence type="ECO:0000313" key="7">
    <source>
        <dbReference type="Proteomes" id="UP000235786"/>
    </source>
</evidence>
<dbReference type="InterPro" id="IPR036236">
    <property type="entry name" value="Znf_C2H2_sf"/>
</dbReference>
<name>A0A2J6RTD7_HYAVF</name>
<keyword evidence="1" id="KW-0479">Metal-binding</keyword>
<feature type="coiled-coil region" evidence="2">
    <location>
        <begin position="97"/>
        <end position="126"/>
    </location>
</feature>
<evidence type="ECO:0000256" key="1">
    <source>
        <dbReference type="PROSITE-ProRule" id="PRU00042"/>
    </source>
</evidence>
<keyword evidence="4" id="KW-0812">Transmembrane</keyword>
<dbReference type="STRING" id="1149755.A0A2J6RTD7"/>
<protein>
    <recommendedName>
        <fullName evidence="5">C2H2-type domain-containing protein</fullName>
    </recommendedName>
</protein>
<evidence type="ECO:0000259" key="5">
    <source>
        <dbReference type="PROSITE" id="PS50157"/>
    </source>
</evidence>
<dbReference type="PROSITE" id="PS00028">
    <property type="entry name" value="ZINC_FINGER_C2H2_1"/>
    <property type="match status" value="1"/>
</dbReference>
<dbReference type="OrthoDB" id="2017974at2759"/>
<feature type="region of interest" description="Disordered" evidence="3">
    <location>
        <begin position="300"/>
        <end position="330"/>
    </location>
</feature>
<evidence type="ECO:0000313" key="6">
    <source>
        <dbReference type="EMBL" id="PMD41782.1"/>
    </source>
</evidence>
<feature type="domain" description="C2H2-type" evidence="5">
    <location>
        <begin position="361"/>
        <end position="390"/>
    </location>
</feature>
<dbReference type="Gene3D" id="3.30.160.60">
    <property type="entry name" value="Classic Zinc Finger"/>
    <property type="match status" value="1"/>
</dbReference>
<keyword evidence="1" id="KW-0863">Zinc-finger</keyword>
<dbReference type="AlphaFoldDB" id="A0A2J6RTD7"/>
<dbReference type="InterPro" id="IPR013087">
    <property type="entry name" value="Znf_C2H2_type"/>
</dbReference>
<evidence type="ECO:0000256" key="3">
    <source>
        <dbReference type="SAM" id="MobiDB-lite"/>
    </source>
</evidence>
<keyword evidence="1" id="KW-0862">Zinc</keyword>
<evidence type="ECO:0000256" key="2">
    <source>
        <dbReference type="SAM" id="Coils"/>
    </source>
</evidence>
<dbReference type="SMART" id="SM00355">
    <property type="entry name" value="ZnF_C2H2"/>
    <property type="match status" value="1"/>
</dbReference>